<evidence type="ECO:0000313" key="2">
    <source>
        <dbReference type="Proteomes" id="UP000663881"/>
    </source>
</evidence>
<feature type="non-terminal residue" evidence="1">
    <location>
        <position position="1"/>
    </location>
</feature>
<protein>
    <submittedName>
        <fullName evidence="1">Uncharacterized protein</fullName>
    </submittedName>
</protein>
<sequence length="54" mass="6365">QPRFTCSSSSQYPIQRLATYLDQIIRPLFESYSRSTSFRNGTDFIQQLQHYCGQ</sequence>
<reference evidence="1" key="1">
    <citation type="submission" date="2021-02" db="EMBL/GenBank/DDBJ databases">
        <authorList>
            <person name="Nowell W R."/>
        </authorList>
    </citation>
    <scope>NUCLEOTIDE SEQUENCE</scope>
</reference>
<comment type="caution">
    <text evidence="1">The sequence shown here is derived from an EMBL/GenBank/DDBJ whole genome shotgun (WGS) entry which is preliminary data.</text>
</comment>
<accession>A0A820TMZ7</accession>
<dbReference type="AlphaFoldDB" id="A0A820TMZ7"/>
<dbReference type="Proteomes" id="UP000663881">
    <property type="component" value="Unassembled WGS sequence"/>
</dbReference>
<proteinExistence type="predicted"/>
<dbReference type="EMBL" id="CAJOAY010038926">
    <property type="protein sequence ID" value="CAF4473017.1"/>
    <property type="molecule type" value="Genomic_DNA"/>
</dbReference>
<name>A0A820TMZ7_9BILA</name>
<gene>
    <name evidence="1" type="ORF">OKA104_LOCUS55342</name>
</gene>
<organism evidence="1 2">
    <name type="scientific">Adineta steineri</name>
    <dbReference type="NCBI Taxonomy" id="433720"/>
    <lineage>
        <taxon>Eukaryota</taxon>
        <taxon>Metazoa</taxon>
        <taxon>Spiralia</taxon>
        <taxon>Gnathifera</taxon>
        <taxon>Rotifera</taxon>
        <taxon>Eurotatoria</taxon>
        <taxon>Bdelloidea</taxon>
        <taxon>Adinetida</taxon>
        <taxon>Adinetidae</taxon>
        <taxon>Adineta</taxon>
    </lineage>
</organism>
<evidence type="ECO:0000313" key="1">
    <source>
        <dbReference type="EMBL" id="CAF4473017.1"/>
    </source>
</evidence>
<feature type="non-terminal residue" evidence="1">
    <location>
        <position position="54"/>
    </location>
</feature>